<dbReference type="Proteomes" id="UP000276254">
    <property type="component" value="Plasmid unnamed1"/>
</dbReference>
<gene>
    <name evidence="1" type="ORF">D3Y57_04470</name>
</gene>
<keyword evidence="2" id="KW-1185">Reference proteome</keyword>
<dbReference type="Gene3D" id="3.40.50.720">
    <property type="entry name" value="NAD(P)-binding Rossmann-like Domain"/>
    <property type="match status" value="1"/>
</dbReference>
<dbReference type="AlphaFoldDB" id="A0A494TI78"/>
<organism evidence="1 2">
    <name type="scientific">Sphingomonas paeninsulae</name>
    <dbReference type="NCBI Taxonomy" id="2319844"/>
    <lineage>
        <taxon>Bacteria</taxon>
        <taxon>Pseudomonadati</taxon>
        <taxon>Pseudomonadota</taxon>
        <taxon>Alphaproteobacteria</taxon>
        <taxon>Sphingomonadales</taxon>
        <taxon>Sphingomonadaceae</taxon>
        <taxon>Sphingomonas</taxon>
    </lineage>
</organism>
<dbReference type="EMBL" id="CP032828">
    <property type="protein sequence ID" value="AYJ85491.1"/>
    <property type="molecule type" value="Genomic_DNA"/>
</dbReference>
<sequence>MGADRGRGWRRIADQARRAGRMTLFSGNTALITGAASGIGRGAAHAFARRGARLILADIDEAGVAATAASIVDLGGRRSPLPSMSGATMPSTMCWILFTVGSATSIF</sequence>
<evidence type="ECO:0000313" key="2">
    <source>
        <dbReference type="Proteomes" id="UP000276254"/>
    </source>
</evidence>
<dbReference type="Pfam" id="PF00106">
    <property type="entry name" value="adh_short"/>
    <property type="match status" value="1"/>
</dbReference>
<dbReference type="SUPFAM" id="SSF51735">
    <property type="entry name" value="NAD(P)-binding Rossmann-fold domains"/>
    <property type="match status" value="1"/>
</dbReference>
<geneLocation type="plasmid" evidence="1">
    <name>unnamed1</name>
</geneLocation>
<protein>
    <submittedName>
        <fullName evidence="1">SDR family NAD(P)-dependent oxidoreductase</fullName>
    </submittedName>
</protein>
<proteinExistence type="predicted"/>
<reference evidence="1 2" key="1">
    <citation type="submission" date="2018-09" db="EMBL/GenBank/DDBJ databases">
        <title>Sphingomonas peninsula sp. nov., isolated from fildes peninsula, Antarctic soil.</title>
        <authorList>
            <person name="Yingchao G."/>
        </authorList>
    </citation>
    <scope>NUCLEOTIDE SEQUENCE [LARGE SCALE GENOMIC DNA]</scope>
    <source>
        <strain evidence="1 2">YZ-8</strain>
        <plasmid evidence="1 2">unnamed1</plasmid>
    </source>
</reference>
<dbReference type="KEGG" id="spha:D3Y57_04470"/>
<name>A0A494TI78_SPHPE</name>
<dbReference type="InterPro" id="IPR002347">
    <property type="entry name" value="SDR_fam"/>
</dbReference>
<accession>A0A494TI78</accession>
<keyword evidence="1" id="KW-0614">Plasmid</keyword>
<evidence type="ECO:0000313" key="1">
    <source>
        <dbReference type="EMBL" id="AYJ85491.1"/>
    </source>
</evidence>
<dbReference type="InterPro" id="IPR036291">
    <property type="entry name" value="NAD(P)-bd_dom_sf"/>
</dbReference>